<feature type="non-terminal residue" evidence="2">
    <location>
        <position position="57"/>
    </location>
</feature>
<reference evidence="2 3" key="1">
    <citation type="submission" date="2024-05" db="EMBL/GenBank/DDBJ databases">
        <title>Genome sequencing and assembly of Indian major carp, Cirrhinus mrigala (Hamilton, 1822).</title>
        <authorList>
            <person name="Mohindra V."/>
            <person name="Chowdhury L.M."/>
            <person name="Lal K."/>
            <person name="Jena J.K."/>
        </authorList>
    </citation>
    <scope>NUCLEOTIDE SEQUENCE [LARGE SCALE GENOMIC DNA]</scope>
    <source>
        <strain evidence="2">CM1030</strain>
        <tissue evidence="2">Blood</tissue>
    </source>
</reference>
<protein>
    <submittedName>
        <fullName evidence="2">Uncharacterized protein</fullName>
    </submittedName>
</protein>
<evidence type="ECO:0000256" key="1">
    <source>
        <dbReference type="SAM" id="MobiDB-lite"/>
    </source>
</evidence>
<keyword evidence="3" id="KW-1185">Reference proteome</keyword>
<dbReference type="AlphaFoldDB" id="A0ABD0NWS3"/>
<evidence type="ECO:0000313" key="3">
    <source>
        <dbReference type="Proteomes" id="UP001529510"/>
    </source>
</evidence>
<feature type="compositionally biased region" description="Pro residues" evidence="1">
    <location>
        <begin position="45"/>
        <end position="57"/>
    </location>
</feature>
<gene>
    <name evidence="2" type="ORF">M9458_038177</name>
</gene>
<dbReference type="Proteomes" id="UP001529510">
    <property type="component" value="Unassembled WGS sequence"/>
</dbReference>
<feature type="compositionally biased region" description="Low complexity" evidence="1">
    <location>
        <begin position="17"/>
        <end position="29"/>
    </location>
</feature>
<sequence length="57" mass="6114">DLPDMSSYYMQGAPPTHSYAPPHHSYAPPHHSDSYITPGMTLAPPSAPPPQSQPSSQ</sequence>
<organism evidence="2 3">
    <name type="scientific">Cirrhinus mrigala</name>
    <name type="common">Mrigala</name>
    <dbReference type="NCBI Taxonomy" id="683832"/>
    <lineage>
        <taxon>Eukaryota</taxon>
        <taxon>Metazoa</taxon>
        <taxon>Chordata</taxon>
        <taxon>Craniata</taxon>
        <taxon>Vertebrata</taxon>
        <taxon>Euteleostomi</taxon>
        <taxon>Actinopterygii</taxon>
        <taxon>Neopterygii</taxon>
        <taxon>Teleostei</taxon>
        <taxon>Ostariophysi</taxon>
        <taxon>Cypriniformes</taxon>
        <taxon>Cyprinidae</taxon>
        <taxon>Labeoninae</taxon>
        <taxon>Labeonini</taxon>
        <taxon>Cirrhinus</taxon>
    </lineage>
</organism>
<name>A0ABD0NWS3_CIRMR</name>
<feature type="non-terminal residue" evidence="2">
    <location>
        <position position="1"/>
    </location>
</feature>
<dbReference type="EMBL" id="JAMKFB020000019">
    <property type="protein sequence ID" value="KAL0166333.1"/>
    <property type="molecule type" value="Genomic_DNA"/>
</dbReference>
<evidence type="ECO:0000313" key="2">
    <source>
        <dbReference type="EMBL" id="KAL0166333.1"/>
    </source>
</evidence>
<comment type="caution">
    <text evidence="2">The sequence shown here is derived from an EMBL/GenBank/DDBJ whole genome shotgun (WGS) entry which is preliminary data.</text>
</comment>
<accession>A0ABD0NWS3</accession>
<feature type="region of interest" description="Disordered" evidence="1">
    <location>
        <begin position="1"/>
        <end position="57"/>
    </location>
</feature>
<proteinExistence type="predicted"/>